<dbReference type="AlphaFoldDB" id="A0AAD9D9M1"/>
<feature type="transmembrane region" description="Helical" evidence="6">
    <location>
        <begin position="457"/>
        <end position="480"/>
    </location>
</feature>
<dbReference type="GO" id="GO:0016020">
    <property type="term" value="C:membrane"/>
    <property type="evidence" value="ECO:0007669"/>
    <property type="project" value="UniProtKB-SubCell"/>
</dbReference>
<feature type="transmembrane region" description="Helical" evidence="6">
    <location>
        <begin position="17"/>
        <end position="40"/>
    </location>
</feature>
<keyword evidence="4 6" id="KW-0472">Membrane</keyword>
<keyword evidence="8" id="KW-1185">Reference proteome</keyword>
<dbReference type="Gene3D" id="1.10.3080.10">
    <property type="entry name" value="Clc chloride channel"/>
    <property type="match status" value="1"/>
</dbReference>
<gene>
    <name evidence="7" type="ORF">QTG54_011188</name>
</gene>
<evidence type="ECO:0000256" key="2">
    <source>
        <dbReference type="ARBA" id="ARBA00022692"/>
    </source>
</evidence>
<dbReference type="Proteomes" id="UP001224775">
    <property type="component" value="Unassembled WGS sequence"/>
</dbReference>
<evidence type="ECO:0000256" key="3">
    <source>
        <dbReference type="ARBA" id="ARBA00022989"/>
    </source>
</evidence>
<dbReference type="Pfam" id="PF00654">
    <property type="entry name" value="Voltage_CLC"/>
    <property type="match status" value="1"/>
</dbReference>
<feature type="transmembrane region" description="Helical" evidence="6">
    <location>
        <begin position="362"/>
        <end position="385"/>
    </location>
</feature>
<proteinExistence type="predicted"/>
<accession>A0AAD9D9M1</accession>
<dbReference type="EMBL" id="JATAAI010000022">
    <property type="protein sequence ID" value="KAK1737894.1"/>
    <property type="molecule type" value="Genomic_DNA"/>
</dbReference>
<comment type="caution">
    <text evidence="7">The sequence shown here is derived from an EMBL/GenBank/DDBJ whole genome shotgun (WGS) entry which is preliminary data.</text>
</comment>
<evidence type="ECO:0000256" key="5">
    <source>
        <dbReference type="SAM" id="MobiDB-lite"/>
    </source>
</evidence>
<feature type="transmembrane region" description="Helical" evidence="6">
    <location>
        <begin position="548"/>
        <end position="571"/>
    </location>
</feature>
<evidence type="ECO:0000313" key="7">
    <source>
        <dbReference type="EMBL" id="KAK1737894.1"/>
    </source>
</evidence>
<dbReference type="InterPro" id="IPR001807">
    <property type="entry name" value="ClC"/>
</dbReference>
<evidence type="ECO:0000313" key="8">
    <source>
        <dbReference type="Proteomes" id="UP001224775"/>
    </source>
</evidence>
<feature type="transmembrane region" description="Helical" evidence="6">
    <location>
        <begin position="406"/>
        <end position="424"/>
    </location>
</feature>
<feature type="transmembrane region" description="Helical" evidence="6">
    <location>
        <begin position="523"/>
        <end position="542"/>
    </location>
</feature>
<feature type="region of interest" description="Disordered" evidence="5">
    <location>
        <begin position="207"/>
        <end position="244"/>
    </location>
</feature>
<feature type="compositionally biased region" description="Low complexity" evidence="5">
    <location>
        <begin position="223"/>
        <end position="244"/>
    </location>
</feature>
<name>A0AAD9D9M1_9STRA</name>
<evidence type="ECO:0000256" key="4">
    <source>
        <dbReference type="ARBA" id="ARBA00023136"/>
    </source>
</evidence>
<protein>
    <recommendedName>
        <fullName evidence="9">Chloride channel protein</fullName>
    </recommendedName>
</protein>
<dbReference type="SUPFAM" id="SSF81340">
    <property type="entry name" value="Clc chloride channel"/>
    <property type="match status" value="2"/>
</dbReference>
<sequence>MSSVPLLHEIRTRYIRILIFSAAFQGTLLGFVASAFSLSVQKLAEATWYSGEYLQAIEFGKSFDFTIRAVENEINKTNNNSTFLKEDDVSIDSLLLGNGEWWYVWLLALAGFGVGLVKVIWNLLGSVVPNVCKQRFPARFPGFIEEVCDLENHDTIMAIPFFIVSALSGGLGACVGPEAALLYIGSSVGTLVSRRWQLGTIKARKISGSGGQSFRNNDDSGENENNPGSNSSSAIDISDQQADQQSEVEELNDDNLFICFVSNLLPDFSDRRAECCLEGIAAAVGGLFPAQFLSPLVVHEVGNHWHWGVKGRFHVTETVATTGVSATFSYAIMQWLRGGTLIQSFKVPNIIGQSLQDFEVRFLGYGVLVGFISGLIGFAGFLIFICGVRLGQKVFMRMKMFFMKRVGLAEAVSHNIVTVVNPVIGGTLLGLLYVAVPLCLGGGLPQLYAVMTLGNRLGACTVAVTAFTKLLCLGISQGFGFIGGPLFPIIFAGACTGSLIHIIFPGIPVIISFASGFAATPVAIIPGIFTVTALSSVMFLLGGAASSAVFIACVVSYITVCGMGLMQGFILKGMKAAEAARSGGRDRSESELDPSSRTVVINPLLEKTQEGEISVSTTG</sequence>
<keyword evidence="2 6" id="KW-0812">Transmembrane</keyword>
<dbReference type="GO" id="GO:0015108">
    <property type="term" value="F:chloride transmembrane transporter activity"/>
    <property type="evidence" value="ECO:0007669"/>
    <property type="project" value="InterPro"/>
</dbReference>
<evidence type="ECO:0008006" key="9">
    <source>
        <dbReference type="Google" id="ProtNLM"/>
    </source>
</evidence>
<evidence type="ECO:0000256" key="1">
    <source>
        <dbReference type="ARBA" id="ARBA00004141"/>
    </source>
</evidence>
<evidence type="ECO:0000256" key="6">
    <source>
        <dbReference type="SAM" id="Phobius"/>
    </source>
</evidence>
<feature type="transmembrane region" description="Helical" evidence="6">
    <location>
        <begin position="102"/>
        <end position="124"/>
    </location>
</feature>
<reference evidence="7" key="1">
    <citation type="submission" date="2023-06" db="EMBL/GenBank/DDBJ databases">
        <title>Survivors Of The Sea: Transcriptome response of Skeletonema marinoi to long-term dormancy.</title>
        <authorList>
            <person name="Pinder M.I.M."/>
            <person name="Kourtchenko O."/>
            <person name="Robertson E.K."/>
            <person name="Larsson T."/>
            <person name="Maumus F."/>
            <person name="Osuna-Cruz C.M."/>
            <person name="Vancaester E."/>
            <person name="Stenow R."/>
            <person name="Vandepoele K."/>
            <person name="Ploug H."/>
            <person name="Bruchert V."/>
            <person name="Godhe A."/>
            <person name="Topel M."/>
        </authorList>
    </citation>
    <scope>NUCLEOTIDE SEQUENCE</scope>
    <source>
        <strain evidence="7">R05AC</strain>
    </source>
</reference>
<comment type="subcellular location">
    <subcellularLocation>
        <location evidence="1">Membrane</location>
        <topology evidence="1">Multi-pass membrane protein</topology>
    </subcellularLocation>
</comment>
<feature type="transmembrane region" description="Helical" evidence="6">
    <location>
        <begin position="486"/>
        <end position="511"/>
    </location>
</feature>
<keyword evidence="3 6" id="KW-1133">Transmembrane helix</keyword>
<organism evidence="7 8">
    <name type="scientific">Skeletonema marinoi</name>
    <dbReference type="NCBI Taxonomy" id="267567"/>
    <lineage>
        <taxon>Eukaryota</taxon>
        <taxon>Sar</taxon>
        <taxon>Stramenopiles</taxon>
        <taxon>Ochrophyta</taxon>
        <taxon>Bacillariophyta</taxon>
        <taxon>Coscinodiscophyceae</taxon>
        <taxon>Thalassiosirophycidae</taxon>
        <taxon>Thalassiosirales</taxon>
        <taxon>Skeletonemataceae</taxon>
        <taxon>Skeletonema</taxon>
        <taxon>Skeletonema marinoi-dohrnii complex</taxon>
    </lineage>
</organism>
<dbReference type="InterPro" id="IPR014743">
    <property type="entry name" value="Cl-channel_core"/>
</dbReference>